<sequence length="155" mass="17369">MGMTGQYLAVTSEVLQSIRSEEVSIHSLETGLDIDKSWQALHYVLCGTIADGEPPLGLIVPMSGSHYIGHLSDMDVFALSPTEVEEALSAVEKITAAELKEQYDFADLLEQGVYPVMEDEDPEAFFEYIYEHFTAIRDFYAKVTAEGKQILFYIF</sequence>
<reference evidence="1 2" key="1">
    <citation type="submission" date="2017-06" db="EMBL/GenBank/DDBJ databases">
        <title>Complete genome sequence of Paenibacillus donghaensis KCTC 13049T isolated from East Sea sediment, South Korea.</title>
        <authorList>
            <person name="Jung B.K."/>
            <person name="Hong S.-J."/>
            <person name="Shin J.-H."/>
        </authorList>
    </citation>
    <scope>NUCLEOTIDE SEQUENCE [LARGE SCALE GENOMIC DNA]</scope>
    <source>
        <strain evidence="1 2">KCTC 13049</strain>
    </source>
</reference>
<accession>A0A2Z2KBE7</accession>
<dbReference type="AlphaFoldDB" id="A0A2Z2KBE7"/>
<evidence type="ECO:0008006" key="3">
    <source>
        <dbReference type="Google" id="ProtNLM"/>
    </source>
</evidence>
<dbReference type="SUPFAM" id="SSF111069">
    <property type="entry name" value="Hypothetical protein yfbM"/>
    <property type="match status" value="1"/>
</dbReference>
<dbReference type="Gene3D" id="3.40.1760.10">
    <property type="entry name" value="YfbM-like super family"/>
    <property type="match status" value="1"/>
</dbReference>
<dbReference type="OrthoDB" id="289289at2"/>
<evidence type="ECO:0000313" key="2">
    <source>
        <dbReference type="Proteomes" id="UP000249890"/>
    </source>
</evidence>
<gene>
    <name evidence="1" type="ORF">B9T62_04990</name>
</gene>
<name>A0A2Z2KBE7_9BACL</name>
<dbReference type="KEGG" id="pdh:B9T62_04990"/>
<dbReference type="RefSeq" id="WP_087914235.1">
    <property type="nucleotide sequence ID" value="NZ_CP021780.1"/>
</dbReference>
<dbReference type="Proteomes" id="UP000249890">
    <property type="component" value="Chromosome"/>
</dbReference>
<dbReference type="EMBL" id="CP021780">
    <property type="protein sequence ID" value="ASA20213.1"/>
    <property type="molecule type" value="Genomic_DNA"/>
</dbReference>
<evidence type="ECO:0000313" key="1">
    <source>
        <dbReference type="EMBL" id="ASA20213.1"/>
    </source>
</evidence>
<dbReference type="InterPro" id="IPR035944">
    <property type="entry name" value="YfbM-like_sf"/>
</dbReference>
<proteinExistence type="predicted"/>
<organism evidence="1 2">
    <name type="scientific">Paenibacillus donghaensis</name>
    <dbReference type="NCBI Taxonomy" id="414771"/>
    <lineage>
        <taxon>Bacteria</taxon>
        <taxon>Bacillati</taxon>
        <taxon>Bacillota</taxon>
        <taxon>Bacilli</taxon>
        <taxon>Bacillales</taxon>
        <taxon>Paenibacillaceae</taxon>
        <taxon>Paenibacillus</taxon>
    </lineage>
</organism>
<dbReference type="InterPro" id="IPR015068">
    <property type="entry name" value="DUF1877"/>
</dbReference>
<keyword evidence="2" id="KW-1185">Reference proteome</keyword>
<protein>
    <recommendedName>
        <fullName evidence="3">DUF1877 domain-containing protein</fullName>
    </recommendedName>
</protein>
<dbReference type="Pfam" id="PF08974">
    <property type="entry name" value="DUF1877"/>
    <property type="match status" value="1"/>
</dbReference>